<name>A0A177G591_9PROT</name>
<dbReference type="SUPFAM" id="SSF48576">
    <property type="entry name" value="Terpenoid synthases"/>
    <property type="match status" value="1"/>
</dbReference>
<dbReference type="InterPro" id="IPR002060">
    <property type="entry name" value="Squ/phyt_synthse"/>
</dbReference>
<dbReference type="InterPro" id="IPR008949">
    <property type="entry name" value="Isoprenoid_synthase_dom_sf"/>
</dbReference>
<dbReference type="Gene3D" id="1.10.600.10">
    <property type="entry name" value="Farnesyl Diphosphate Synthase"/>
    <property type="match status" value="1"/>
</dbReference>
<evidence type="ECO:0000313" key="2">
    <source>
        <dbReference type="Proteomes" id="UP000077349"/>
    </source>
</evidence>
<accession>A0A177G591</accession>
<dbReference type="Proteomes" id="UP000077349">
    <property type="component" value="Unassembled WGS sequence"/>
</dbReference>
<dbReference type="EMBL" id="LVHD01000178">
    <property type="protein sequence ID" value="OAG74996.1"/>
    <property type="molecule type" value="Genomic_DNA"/>
</dbReference>
<comment type="caution">
    <text evidence="1">The sequence shown here is derived from an EMBL/GenBank/DDBJ whole genome shotgun (WGS) entry which is preliminary data.</text>
</comment>
<gene>
    <name evidence="1" type="ORF">Amal_03842</name>
</gene>
<sequence length="268" mass="28782">MTKDGQGIRQEGALAADYLAESVRRADPDRALCARFLPASVRADVEVLLAFHTELTRALAPARSAAIAGPMAGLIRLQWWRDVLEGARTPDHELAPPLLSALERGVLCRETLLRILSAREAELNPQPDVRVWRKMMQDGAGGVQRAVGEALGVQDESILVRLEACGAAYGTGAMLRHWPRLQQSGRYLFPGDEAGLRQEGEAFLAACNVASLPPAGRLAVLPAVLAERDLARNSAQAGQPRGLGDRLAVMRAGWKAARAFQRSGVAAS</sequence>
<dbReference type="PATRIC" id="fig|178901.16.peg.4162"/>
<evidence type="ECO:0000313" key="1">
    <source>
        <dbReference type="EMBL" id="OAG74996.1"/>
    </source>
</evidence>
<dbReference type="STRING" id="178901.AmDm5_1102"/>
<dbReference type="AlphaFoldDB" id="A0A177G591"/>
<protein>
    <submittedName>
        <fullName evidence="1">Phytoene/squalene synthetase-like protein</fullName>
    </submittedName>
</protein>
<reference evidence="1 2" key="1">
    <citation type="submission" date="2016-03" db="EMBL/GenBank/DDBJ databases">
        <title>Draft genome sequence of Acetobacter malorum CECT 7742, a strain isolated from strawberry vinegar.</title>
        <authorList>
            <person name="Sainz F."/>
            <person name="Mas A."/>
            <person name="Torija M.J."/>
        </authorList>
    </citation>
    <scope>NUCLEOTIDE SEQUENCE [LARGE SCALE GENOMIC DNA]</scope>
    <source>
        <strain evidence="1 2">CECT 7742</strain>
    </source>
</reference>
<proteinExistence type="predicted"/>
<dbReference type="Pfam" id="PF00494">
    <property type="entry name" value="SQS_PSY"/>
    <property type="match status" value="1"/>
</dbReference>
<organism evidence="1 2">
    <name type="scientific">Acetobacter malorum</name>
    <dbReference type="NCBI Taxonomy" id="178901"/>
    <lineage>
        <taxon>Bacteria</taxon>
        <taxon>Pseudomonadati</taxon>
        <taxon>Pseudomonadota</taxon>
        <taxon>Alphaproteobacteria</taxon>
        <taxon>Acetobacterales</taxon>
        <taxon>Acetobacteraceae</taxon>
        <taxon>Acetobacter</taxon>
    </lineage>
</organism>